<dbReference type="Proteomes" id="UP000092584">
    <property type="component" value="Unassembled WGS sequence"/>
</dbReference>
<gene>
    <name evidence="1" type="ORF">LPB3_02290</name>
</gene>
<sequence>MENEGNRLKGKKNQFYRLLISFNDFKEVLDIARIIFDKNNLDLEINTEKRKIDILTKEALSSALIVAYSRPFSGNDKNSKNSIPDLNKNVIKILNTNEKELHNSLIKLRNKAIAHSDSDIIDIKPYYMSVNNKKTRFINSFKK</sequence>
<organism evidence="1 2">
    <name type="scientific">Polaribacter vadi</name>
    <dbReference type="NCBI Taxonomy" id="1774273"/>
    <lineage>
        <taxon>Bacteria</taxon>
        <taxon>Pseudomonadati</taxon>
        <taxon>Bacteroidota</taxon>
        <taxon>Flavobacteriia</taxon>
        <taxon>Flavobacteriales</taxon>
        <taxon>Flavobacteriaceae</taxon>
    </lineage>
</organism>
<dbReference type="KEGG" id="pob:LPB03_02790"/>
<keyword evidence="2" id="KW-1185">Reference proteome</keyword>
<comment type="caution">
    <text evidence="1">The sequence shown here is derived from an EMBL/GenBank/DDBJ whole genome shotgun (WGS) entry which is preliminary data.</text>
</comment>
<protein>
    <submittedName>
        <fullName evidence="1">Uncharacterized protein</fullName>
    </submittedName>
</protein>
<evidence type="ECO:0000313" key="2">
    <source>
        <dbReference type="Proteomes" id="UP000092584"/>
    </source>
</evidence>
<dbReference type="OrthoDB" id="7856302at2"/>
<proteinExistence type="predicted"/>
<accession>A0A1B8U1U2</accession>
<dbReference type="AlphaFoldDB" id="A0A1B8U1U2"/>
<dbReference type="RefSeq" id="WP_065317985.1">
    <property type="nucleotide sequence ID" value="NZ_CP017477.1"/>
</dbReference>
<reference evidence="2" key="1">
    <citation type="submission" date="2016-02" db="EMBL/GenBank/DDBJ databases">
        <authorList>
            <person name="Shin S.-K."/>
            <person name="Yi H."/>
            <person name="Kim E."/>
        </authorList>
    </citation>
    <scope>NUCLEOTIDE SEQUENCE [LARGE SCALE GENOMIC DNA]</scope>
    <source>
        <strain evidence="2">LPB0003</strain>
    </source>
</reference>
<evidence type="ECO:0000313" key="1">
    <source>
        <dbReference type="EMBL" id="OBY65843.1"/>
    </source>
</evidence>
<dbReference type="EMBL" id="LSFM01000013">
    <property type="protein sequence ID" value="OBY65843.1"/>
    <property type="molecule type" value="Genomic_DNA"/>
</dbReference>
<name>A0A1B8U1U2_9FLAO</name>